<protein>
    <recommendedName>
        <fullName evidence="3">Polyketide cyclase</fullName>
    </recommendedName>
</protein>
<evidence type="ECO:0000313" key="2">
    <source>
        <dbReference type="Proteomes" id="UP000535501"/>
    </source>
</evidence>
<name>A0A7W9YV21_9HYPH</name>
<gene>
    <name evidence="1" type="ORF">HNQ75_000750</name>
</gene>
<reference evidence="1 2" key="1">
    <citation type="submission" date="2020-08" db="EMBL/GenBank/DDBJ databases">
        <title>Genomic Encyclopedia of Type Strains, Phase IV (KMG-IV): sequencing the most valuable type-strain genomes for metagenomic binning, comparative biology and taxonomic classification.</title>
        <authorList>
            <person name="Goeker M."/>
        </authorList>
    </citation>
    <scope>NUCLEOTIDE SEQUENCE [LARGE SCALE GENOMIC DNA]</scope>
    <source>
        <strain evidence="1 2">DSM 102134</strain>
    </source>
</reference>
<accession>A0A7W9YV21</accession>
<keyword evidence="2" id="KW-1185">Reference proteome</keyword>
<dbReference type="InterPro" id="IPR023393">
    <property type="entry name" value="START-like_dom_sf"/>
</dbReference>
<proteinExistence type="predicted"/>
<dbReference type="SUPFAM" id="SSF55961">
    <property type="entry name" value="Bet v1-like"/>
    <property type="match status" value="1"/>
</dbReference>
<dbReference type="Gene3D" id="3.30.530.20">
    <property type="match status" value="1"/>
</dbReference>
<organism evidence="1 2">
    <name type="scientific">Pseudorhizobium flavum</name>
    <dbReference type="NCBI Taxonomy" id="1335061"/>
    <lineage>
        <taxon>Bacteria</taxon>
        <taxon>Pseudomonadati</taxon>
        <taxon>Pseudomonadota</taxon>
        <taxon>Alphaproteobacteria</taxon>
        <taxon>Hyphomicrobiales</taxon>
        <taxon>Rhizobiaceae</taxon>
        <taxon>Rhizobium/Agrobacterium group</taxon>
        <taxon>Pseudorhizobium</taxon>
    </lineage>
</organism>
<sequence length="134" mass="14687">MASYQVEIIHTTINRNWHEVYDFASQPRNMARWAAGLAAGLKQDGDEWIGDGGPLGDIRIRFVPPNALGVIDHDVTLPGGQVVHNALRVVPNGDGAVVMFTLIRQPDMDDVAFQADADAIRRDLSALKSLLEEL</sequence>
<evidence type="ECO:0000313" key="1">
    <source>
        <dbReference type="EMBL" id="MBB6178807.1"/>
    </source>
</evidence>
<evidence type="ECO:0008006" key="3">
    <source>
        <dbReference type="Google" id="ProtNLM"/>
    </source>
</evidence>
<dbReference type="RefSeq" id="WP_077546471.1">
    <property type="nucleotide sequence ID" value="NZ_JACHEJ010000001.1"/>
</dbReference>
<comment type="caution">
    <text evidence="1">The sequence shown here is derived from an EMBL/GenBank/DDBJ whole genome shotgun (WGS) entry which is preliminary data.</text>
</comment>
<dbReference type="Proteomes" id="UP000535501">
    <property type="component" value="Unassembled WGS sequence"/>
</dbReference>
<dbReference type="EMBL" id="JACHEJ010000001">
    <property type="protein sequence ID" value="MBB6178807.1"/>
    <property type="molecule type" value="Genomic_DNA"/>
</dbReference>
<dbReference type="AlphaFoldDB" id="A0A7W9YV21"/>